<organism evidence="7 8">
    <name type="scientific">Orchesella dallaii</name>
    <dbReference type="NCBI Taxonomy" id="48710"/>
    <lineage>
        <taxon>Eukaryota</taxon>
        <taxon>Metazoa</taxon>
        <taxon>Ecdysozoa</taxon>
        <taxon>Arthropoda</taxon>
        <taxon>Hexapoda</taxon>
        <taxon>Collembola</taxon>
        <taxon>Entomobryomorpha</taxon>
        <taxon>Entomobryoidea</taxon>
        <taxon>Orchesellidae</taxon>
        <taxon>Orchesellinae</taxon>
        <taxon>Orchesella</taxon>
    </lineage>
</organism>
<evidence type="ECO:0008006" key="9">
    <source>
        <dbReference type="Google" id="ProtNLM"/>
    </source>
</evidence>
<feature type="transmembrane region" description="Helical" evidence="6">
    <location>
        <begin position="55"/>
        <end position="78"/>
    </location>
</feature>
<evidence type="ECO:0000256" key="2">
    <source>
        <dbReference type="ARBA" id="ARBA00022475"/>
    </source>
</evidence>
<feature type="transmembrane region" description="Helical" evidence="6">
    <location>
        <begin position="290"/>
        <end position="312"/>
    </location>
</feature>
<proteinExistence type="predicted"/>
<dbReference type="EMBL" id="CAXLJM020000057">
    <property type="protein sequence ID" value="CAL8117890.1"/>
    <property type="molecule type" value="Genomic_DNA"/>
</dbReference>
<reference evidence="7 8" key="1">
    <citation type="submission" date="2024-08" db="EMBL/GenBank/DDBJ databases">
        <authorList>
            <person name="Cucini C."/>
            <person name="Frati F."/>
        </authorList>
    </citation>
    <scope>NUCLEOTIDE SEQUENCE [LARGE SCALE GENOMIC DNA]</scope>
</reference>
<evidence type="ECO:0000313" key="8">
    <source>
        <dbReference type="Proteomes" id="UP001642540"/>
    </source>
</evidence>
<dbReference type="InterPro" id="IPR013604">
    <property type="entry name" value="7TM_chemorcpt"/>
</dbReference>
<sequence>MGLCPSFLFQKSIIKSTIILWNILIFLFNLMWWILDLHRIKVGLSIGFGQLGGGMLVNVTLNLGSFLFLTILLGLRLWMWQNEFHERSSGDSTFIKTLRNFQNISEKYKEIGTKRLTSFSLNELVFVAIILLSTIRHTFSTYIRNSLFILHNYKPEPNIWSFEVEFSLRYGKAIQLDSCPLDSIGLLCVFLMQFIENSIEYLNLKLEQNLMSLQHLNLQKLQRHHHQIHDDCSHQFSQRHNHVDPVPEALSKHLIFMEYKTMNTFTIKECFQLFELLVKTWEGVKKITSLLIFICFGMWMQNFCFFCFYSYAASIDLGPLHLLTFTFHFVVLSNVAKYICTANGVQGLEYQTDKLNKLLLRILTLCTTVDTDDNDQEDYHDGDDSLCASQDCEHEYHDRKTNNMTDDIKITSENTRLISHIYDLNSCKNPLVLRICGWHTFNRATVLAVLGTAVTYLVVLLQFRLSPDPSH</sequence>
<evidence type="ECO:0000256" key="5">
    <source>
        <dbReference type="ARBA" id="ARBA00023136"/>
    </source>
</evidence>
<protein>
    <recommendedName>
        <fullName evidence="9">Gustatory receptor</fullName>
    </recommendedName>
</protein>
<keyword evidence="3 6" id="KW-0812">Transmembrane</keyword>
<dbReference type="Pfam" id="PF08395">
    <property type="entry name" value="7tm_7"/>
    <property type="match status" value="1"/>
</dbReference>
<feature type="transmembrane region" description="Helical" evidence="6">
    <location>
        <begin position="444"/>
        <end position="465"/>
    </location>
</feature>
<comment type="caution">
    <text evidence="7">The sequence shown here is derived from an EMBL/GenBank/DDBJ whole genome shotgun (WGS) entry which is preliminary data.</text>
</comment>
<feature type="transmembrane region" description="Helical" evidence="6">
    <location>
        <begin position="12"/>
        <end position="35"/>
    </location>
</feature>
<name>A0ABP1R221_9HEXA</name>
<keyword evidence="5 6" id="KW-0472">Membrane</keyword>
<accession>A0ABP1R221</accession>
<evidence type="ECO:0000256" key="6">
    <source>
        <dbReference type="SAM" id="Phobius"/>
    </source>
</evidence>
<keyword evidence="4 6" id="KW-1133">Transmembrane helix</keyword>
<evidence type="ECO:0000256" key="3">
    <source>
        <dbReference type="ARBA" id="ARBA00022692"/>
    </source>
</evidence>
<evidence type="ECO:0000256" key="1">
    <source>
        <dbReference type="ARBA" id="ARBA00004651"/>
    </source>
</evidence>
<keyword evidence="8" id="KW-1185">Reference proteome</keyword>
<evidence type="ECO:0000256" key="4">
    <source>
        <dbReference type="ARBA" id="ARBA00022989"/>
    </source>
</evidence>
<dbReference type="Proteomes" id="UP001642540">
    <property type="component" value="Unassembled WGS sequence"/>
</dbReference>
<gene>
    <name evidence="7" type="ORF">ODALV1_LOCUS17885</name>
</gene>
<feature type="transmembrane region" description="Helical" evidence="6">
    <location>
        <begin position="318"/>
        <end position="336"/>
    </location>
</feature>
<comment type="subcellular location">
    <subcellularLocation>
        <location evidence="1">Cell membrane</location>
        <topology evidence="1">Multi-pass membrane protein</topology>
    </subcellularLocation>
</comment>
<evidence type="ECO:0000313" key="7">
    <source>
        <dbReference type="EMBL" id="CAL8117890.1"/>
    </source>
</evidence>
<keyword evidence="2" id="KW-1003">Cell membrane</keyword>